<accession>A0A9X1M840</accession>
<evidence type="ECO:0000256" key="2">
    <source>
        <dbReference type="ARBA" id="ARBA00006906"/>
    </source>
</evidence>
<dbReference type="Proteomes" id="UP001155145">
    <property type="component" value="Unassembled WGS sequence"/>
</dbReference>
<dbReference type="PANTHER" id="PTHR30246:SF1">
    <property type="entry name" value="2-DEHYDRO-3-DEOXY-6-PHOSPHOGALACTONATE ALDOLASE-RELATED"/>
    <property type="match status" value="1"/>
</dbReference>
<protein>
    <submittedName>
        <fullName evidence="6">Bifunctional 4-hydroxy-2-oxoglutarate aldolase/2-dehydro-3-deoxy-phosphogluconate aldolase</fullName>
    </submittedName>
</protein>
<evidence type="ECO:0000313" key="6">
    <source>
        <dbReference type="EMBL" id="MCC3273308.1"/>
    </source>
</evidence>
<organism evidence="6 9">
    <name type="scientific">Arthrobacter zhangbolii</name>
    <dbReference type="NCBI Taxonomy" id="2886936"/>
    <lineage>
        <taxon>Bacteria</taxon>
        <taxon>Bacillati</taxon>
        <taxon>Actinomycetota</taxon>
        <taxon>Actinomycetes</taxon>
        <taxon>Micrococcales</taxon>
        <taxon>Micrococcaceae</taxon>
        <taxon>Arthrobacter</taxon>
    </lineage>
</organism>
<dbReference type="EMBL" id="JAJFZT010000007">
    <property type="protein sequence ID" value="MCC3273308.1"/>
    <property type="molecule type" value="Genomic_DNA"/>
</dbReference>
<dbReference type="PANTHER" id="PTHR30246">
    <property type="entry name" value="2-KETO-3-DEOXY-6-PHOSPHOGLUCONATE ALDOLASE"/>
    <property type="match status" value="1"/>
</dbReference>
<dbReference type="InterPro" id="IPR000887">
    <property type="entry name" value="Aldlse_KDPG_KHG"/>
</dbReference>
<evidence type="ECO:0000313" key="8">
    <source>
        <dbReference type="Proteomes" id="UP000829758"/>
    </source>
</evidence>
<comment type="pathway">
    <text evidence="1">Carbohydrate acid metabolism.</text>
</comment>
<evidence type="ECO:0000256" key="3">
    <source>
        <dbReference type="ARBA" id="ARBA00011233"/>
    </source>
</evidence>
<dbReference type="RefSeq" id="WP_227929144.1">
    <property type="nucleotide sequence ID" value="NZ_CP094984.1"/>
</dbReference>
<dbReference type="CDD" id="cd00452">
    <property type="entry name" value="KDPG_aldolase"/>
    <property type="match status" value="1"/>
</dbReference>
<comment type="similarity">
    <text evidence="2">Belongs to the KHG/KDPG aldolase family.</text>
</comment>
<name>A0A9X1M840_9MICC</name>
<proteinExistence type="inferred from homology"/>
<dbReference type="EMBL" id="CP094984">
    <property type="protein sequence ID" value="UON92709.1"/>
    <property type="molecule type" value="Genomic_DNA"/>
</dbReference>
<dbReference type="AlphaFoldDB" id="A0A9X1M840"/>
<keyword evidence="4" id="KW-0456">Lyase</keyword>
<dbReference type="GO" id="GO:0016829">
    <property type="term" value="F:lyase activity"/>
    <property type="evidence" value="ECO:0007669"/>
    <property type="project" value="UniProtKB-KW"/>
</dbReference>
<keyword evidence="8" id="KW-1185">Reference proteome</keyword>
<evidence type="ECO:0000256" key="1">
    <source>
        <dbReference type="ARBA" id="ARBA00004761"/>
    </source>
</evidence>
<dbReference type="Gene3D" id="3.20.20.70">
    <property type="entry name" value="Aldolase class I"/>
    <property type="match status" value="1"/>
</dbReference>
<dbReference type="InterPro" id="IPR013785">
    <property type="entry name" value="Aldolase_TIM"/>
</dbReference>
<sequence length="225" mass="23019">MYSTEDAPAATRRIPASPLLQRTRTIAVMRAAHATDYAPVVEALIKGGVLSIELTLSTPGVFAELPRLRDRFGDSAEFGVGTVTNVDDAVQAIDAGAAYLVTPCTDTAVIDAAVQRGVAVYPGGLTPTELYTGWSAGASAVKVFPASVVGAGYVSALRGPFPDIQVVPSGGVGIQDAADWIRAGAAAVSLGGPLLGDAFDGGDLRRLAERAARLRDVVDEAAAAL</sequence>
<evidence type="ECO:0000256" key="5">
    <source>
        <dbReference type="ARBA" id="ARBA00023277"/>
    </source>
</evidence>
<dbReference type="SUPFAM" id="SSF51569">
    <property type="entry name" value="Aldolase"/>
    <property type="match status" value="1"/>
</dbReference>
<gene>
    <name evidence="6" type="ORF">LJ755_11270</name>
    <name evidence="7" type="ORF">MUK71_03435</name>
</gene>
<comment type="subunit">
    <text evidence="3">Homotrimer.</text>
</comment>
<evidence type="ECO:0000256" key="4">
    <source>
        <dbReference type="ARBA" id="ARBA00023239"/>
    </source>
</evidence>
<dbReference type="Proteomes" id="UP000829758">
    <property type="component" value="Chromosome"/>
</dbReference>
<keyword evidence="5" id="KW-0119">Carbohydrate metabolism</keyword>
<reference evidence="6" key="1">
    <citation type="submission" date="2021-10" db="EMBL/GenBank/DDBJ databases">
        <title>Novel species in genus Arthrobacter.</title>
        <authorList>
            <person name="Liu Y."/>
        </authorList>
    </citation>
    <scope>NUCLEOTIDE SEQUENCE</scope>
    <source>
        <strain evidence="6">Zg-Y462</strain>
        <strain evidence="8">zg-Y462</strain>
    </source>
</reference>
<evidence type="ECO:0000313" key="7">
    <source>
        <dbReference type="EMBL" id="UON92709.1"/>
    </source>
</evidence>
<evidence type="ECO:0000313" key="9">
    <source>
        <dbReference type="Proteomes" id="UP001155145"/>
    </source>
</evidence>
<dbReference type="Pfam" id="PF01081">
    <property type="entry name" value="Aldolase"/>
    <property type="match status" value="1"/>
</dbReference>